<evidence type="ECO:0000313" key="2">
    <source>
        <dbReference type="EMBL" id="GAA1231342.1"/>
    </source>
</evidence>
<evidence type="ECO:0000256" key="1">
    <source>
        <dbReference type="SAM" id="MobiDB-lite"/>
    </source>
</evidence>
<evidence type="ECO:0008006" key="4">
    <source>
        <dbReference type="Google" id="ProtNLM"/>
    </source>
</evidence>
<keyword evidence="3" id="KW-1185">Reference proteome</keyword>
<protein>
    <recommendedName>
        <fullName evidence="4">Histone deacetylase</fullName>
    </recommendedName>
</protein>
<dbReference type="EMBL" id="BAAALF010000028">
    <property type="protein sequence ID" value="GAA1231342.1"/>
    <property type="molecule type" value="Genomic_DNA"/>
</dbReference>
<name>A0ABN1W1M3_9ACTN</name>
<accession>A0ABN1W1M3</accession>
<dbReference type="RefSeq" id="WP_425555950.1">
    <property type="nucleotide sequence ID" value="NZ_BAAALF010000028.1"/>
</dbReference>
<comment type="caution">
    <text evidence="2">The sequence shown here is derived from an EMBL/GenBank/DDBJ whole genome shotgun (WGS) entry which is preliminary data.</text>
</comment>
<gene>
    <name evidence="2" type="ORF">GCM10009665_22110</name>
</gene>
<evidence type="ECO:0000313" key="3">
    <source>
        <dbReference type="Proteomes" id="UP001500037"/>
    </source>
</evidence>
<sequence>MEESRRSVIGGARNAPAARLSGARPVRPATGAPGPREPVWYAAYGSNMHADRLACYLAGGRPAGGARSYPGCRDRRPPRRTVPALLPGLLYFAGESLVWGGGTGCYDPAQDGELPARAYLVTVRQFSDIAAQEMHRQPGVDLDLTRALATGRDRLGPGRYETLLCPGVIDDIPVLTFTAPWALADADLNAPSAGYLRTIATGLAEAHGWPPERCADYLAGRPGAAGQWTTRAVLAALRPEA</sequence>
<feature type="region of interest" description="Disordered" evidence="1">
    <location>
        <begin position="1"/>
        <end position="32"/>
    </location>
</feature>
<reference evidence="2 3" key="1">
    <citation type="journal article" date="2019" name="Int. J. Syst. Evol. Microbiol.">
        <title>The Global Catalogue of Microorganisms (GCM) 10K type strain sequencing project: providing services to taxonomists for standard genome sequencing and annotation.</title>
        <authorList>
            <consortium name="The Broad Institute Genomics Platform"/>
            <consortium name="The Broad Institute Genome Sequencing Center for Infectious Disease"/>
            <person name="Wu L."/>
            <person name="Ma J."/>
        </authorList>
    </citation>
    <scope>NUCLEOTIDE SEQUENCE [LARGE SCALE GENOMIC DNA]</scope>
    <source>
        <strain evidence="2 3">JCM 13004</strain>
    </source>
</reference>
<organism evidence="2 3">
    <name type="scientific">Kitasatospora nipponensis</name>
    <dbReference type="NCBI Taxonomy" id="258049"/>
    <lineage>
        <taxon>Bacteria</taxon>
        <taxon>Bacillati</taxon>
        <taxon>Actinomycetota</taxon>
        <taxon>Actinomycetes</taxon>
        <taxon>Kitasatosporales</taxon>
        <taxon>Streptomycetaceae</taxon>
        <taxon>Kitasatospora</taxon>
    </lineage>
</organism>
<dbReference type="Proteomes" id="UP001500037">
    <property type="component" value="Unassembled WGS sequence"/>
</dbReference>
<proteinExistence type="predicted"/>
<dbReference type="Gene3D" id="3.10.490.10">
    <property type="entry name" value="Gamma-glutamyl cyclotransferase-like"/>
    <property type="match status" value="1"/>
</dbReference>